<reference evidence="1 2" key="1">
    <citation type="submission" date="2024-01" db="EMBL/GenBank/DDBJ databases">
        <title>The genomes of 5 underutilized Papilionoideae crops provide insights into root nodulation and disease resistanc.</title>
        <authorList>
            <person name="Jiang F."/>
        </authorList>
    </citation>
    <scope>NUCLEOTIDE SEQUENCE [LARGE SCALE GENOMIC DNA]</scope>
    <source>
        <strain evidence="1">DUOXIRENSHENG_FW03</strain>
        <tissue evidence="1">Leaves</tissue>
    </source>
</reference>
<dbReference type="EMBL" id="JAYMYS010000003">
    <property type="protein sequence ID" value="KAK7399932.1"/>
    <property type="molecule type" value="Genomic_DNA"/>
</dbReference>
<proteinExistence type="predicted"/>
<comment type="caution">
    <text evidence="1">The sequence shown here is derived from an EMBL/GenBank/DDBJ whole genome shotgun (WGS) entry which is preliminary data.</text>
</comment>
<sequence length="137" mass="15807">MSRKLKSLAATAHAAAAWSRHDMLIHALDQRKVRCWERKPLRDLSNEGNLINQFDGRKVLDGSCTIIKSVSNHSLKLQMCINLSRLLDLIMVKHCEEDEFVVLACDSIWYSWYLSTSPFDSECYDVFGRRHKHKLGS</sequence>
<dbReference type="AlphaFoldDB" id="A0AAN9SMK3"/>
<name>A0AAN9SMK3_PSOTE</name>
<keyword evidence="2" id="KW-1185">Reference proteome</keyword>
<organism evidence="1 2">
    <name type="scientific">Psophocarpus tetragonolobus</name>
    <name type="common">Winged bean</name>
    <name type="synonym">Dolichos tetragonolobus</name>
    <dbReference type="NCBI Taxonomy" id="3891"/>
    <lineage>
        <taxon>Eukaryota</taxon>
        <taxon>Viridiplantae</taxon>
        <taxon>Streptophyta</taxon>
        <taxon>Embryophyta</taxon>
        <taxon>Tracheophyta</taxon>
        <taxon>Spermatophyta</taxon>
        <taxon>Magnoliopsida</taxon>
        <taxon>eudicotyledons</taxon>
        <taxon>Gunneridae</taxon>
        <taxon>Pentapetalae</taxon>
        <taxon>rosids</taxon>
        <taxon>fabids</taxon>
        <taxon>Fabales</taxon>
        <taxon>Fabaceae</taxon>
        <taxon>Papilionoideae</taxon>
        <taxon>50 kb inversion clade</taxon>
        <taxon>NPAAA clade</taxon>
        <taxon>indigoferoid/millettioid clade</taxon>
        <taxon>Phaseoleae</taxon>
        <taxon>Psophocarpus</taxon>
    </lineage>
</organism>
<gene>
    <name evidence="1" type="ORF">VNO78_11129</name>
</gene>
<dbReference type="Proteomes" id="UP001386955">
    <property type="component" value="Unassembled WGS sequence"/>
</dbReference>
<evidence type="ECO:0000313" key="1">
    <source>
        <dbReference type="EMBL" id="KAK7399932.1"/>
    </source>
</evidence>
<evidence type="ECO:0000313" key="2">
    <source>
        <dbReference type="Proteomes" id="UP001386955"/>
    </source>
</evidence>
<accession>A0AAN9SMK3</accession>
<protein>
    <submittedName>
        <fullName evidence="1">Uncharacterized protein</fullName>
    </submittedName>
</protein>